<dbReference type="EMBL" id="JAADJZ010000012">
    <property type="protein sequence ID" value="KAF2870976.1"/>
    <property type="molecule type" value="Genomic_DNA"/>
</dbReference>
<feature type="region of interest" description="Disordered" evidence="1">
    <location>
        <begin position="109"/>
        <end position="149"/>
    </location>
</feature>
<organism evidence="2 3">
    <name type="scientific">Massariosphaeria phaeospora</name>
    <dbReference type="NCBI Taxonomy" id="100035"/>
    <lineage>
        <taxon>Eukaryota</taxon>
        <taxon>Fungi</taxon>
        <taxon>Dikarya</taxon>
        <taxon>Ascomycota</taxon>
        <taxon>Pezizomycotina</taxon>
        <taxon>Dothideomycetes</taxon>
        <taxon>Pleosporomycetidae</taxon>
        <taxon>Pleosporales</taxon>
        <taxon>Pleosporales incertae sedis</taxon>
        <taxon>Massariosphaeria</taxon>
    </lineage>
</organism>
<evidence type="ECO:0000256" key="1">
    <source>
        <dbReference type="SAM" id="MobiDB-lite"/>
    </source>
</evidence>
<sequence length="149" mass="16725">MRRRHARVCFHAAGRRRPELVVAMDQQDNTHQAPPRHPHLLLDTHLLSHTPQTSHHDALTYKSSPPRYVCGHTTCTRVKAQPAIQRHFTHLILTLHPPIQSQPPVAIFPNARLPTTTTPEHPTRRSADGEGARRSSPTQWSSVAGVKPP</sequence>
<protein>
    <submittedName>
        <fullName evidence="2">Uncharacterized protein</fullName>
    </submittedName>
</protein>
<keyword evidence="3" id="KW-1185">Reference proteome</keyword>
<evidence type="ECO:0000313" key="2">
    <source>
        <dbReference type="EMBL" id="KAF2870976.1"/>
    </source>
</evidence>
<accession>A0A7C8M7N8</accession>
<reference evidence="2 3" key="1">
    <citation type="submission" date="2020-01" db="EMBL/GenBank/DDBJ databases">
        <authorList>
            <consortium name="DOE Joint Genome Institute"/>
            <person name="Haridas S."/>
            <person name="Albert R."/>
            <person name="Binder M."/>
            <person name="Bloem J."/>
            <person name="Labutti K."/>
            <person name="Salamov A."/>
            <person name="Andreopoulos B."/>
            <person name="Baker S.E."/>
            <person name="Barry K."/>
            <person name="Bills G."/>
            <person name="Bluhm B.H."/>
            <person name="Cannon C."/>
            <person name="Castanera R."/>
            <person name="Culley D.E."/>
            <person name="Daum C."/>
            <person name="Ezra D."/>
            <person name="Gonzalez J.B."/>
            <person name="Henrissat B."/>
            <person name="Kuo A."/>
            <person name="Liang C."/>
            <person name="Lipzen A."/>
            <person name="Lutzoni F."/>
            <person name="Magnuson J."/>
            <person name="Mondo S."/>
            <person name="Nolan M."/>
            <person name="Ohm R."/>
            <person name="Pangilinan J."/>
            <person name="Park H.-J.H."/>
            <person name="Ramirez L."/>
            <person name="Alfaro M."/>
            <person name="Sun H."/>
            <person name="Tritt A."/>
            <person name="Yoshinaga Y."/>
            <person name="Zwiers L.-H.L."/>
            <person name="Turgeon B.G."/>
            <person name="Goodwin S.B."/>
            <person name="Spatafora J.W."/>
            <person name="Crous P.W."/>
            <person name="Grigoriev I.V."/>
        </authorList>
    </citation>
    <scope>NUCLEOTIDE SEQUENCE [LARGE SCALE GENOMIC DNA]</scope>
    <source>
        <strain evidence="2 3">CBS 611.86</strain>
    </source>
</reference>
<comment type="caution">
    <text evidence="2">The sequence shown here is derived from an EMBL/GenBank/DDBJ whole genome shotgun (WGS) entry which is preliminary data.</text>
</comment>
<gene>
    <name evidence="2" type="ORF">BDV95DRAFT_51014</name>
</gene>
<dbReference type="AlphaFoldDB" id="A0A7C8M7N8"/>
<evidence type="ECO:0000313" key="3">
    <source>
        <dbReference type="Proteomes" id="UP000481861"/>
    </source>
</evidence>
<dbReference type="Proteomes" id="UP000481861">
    <property type="component" value="Unassembled WGS sequence"/>
</dbReference>
<name>A0A7C8M7N8_9PLEO</name>
<feature type="compositionally biased region" description="Basic and acidic residues" evidence="1">
    <location>
        <begin position="121"/>
        <end position="133"/>
    </location>
</feature>
<proteinExistence type="predicted"/>